<dbReference type="Pfam" id="PF01312">
    <property type="entry name" value="Bac_export_2"/>
    <property type="match status" value="1"/>
</dbReference>
<name>A0AA47KJL8_9GAMM</name>
<dbReference type="NCBIfam" id="TIGR00328">
    <property type="entry name" value="flhB"/>
    <property type="match status" value="1"/>
</dbReference>
<dbReference type="PRINTS" id="PR00950">
    <property type="entry name" value="TYPE3IMSPROT"/>
</dbReference>
<dbReference type="RefSeq" id="WP_269578615.1">
    <property type="nucleotide sequence ID" value="NZ_CP114588.1"/>
</dbReference>
<evidence type="ECO:0000256" key="14">
    <source>
        <dbReference type="SAM" id="MobiDB-lite"/>
    </source>
</evidence>
<evidence type="ECO:0000256" key="6">
    <source>
        <dbReference type="ARBA" id="ARBA00022692"/>
    </source>
</evidence>
<keyword evidence="4 13" id="KW-0813">Transport</keyword>
<dbReference type="Gene3D" id="6.10.250.2080">
    <property type="match status" value="1"/>
</dbReference>
<comment type="similarity">
    <text evidence="2 13">Belongs to the type III secretion exporter family.</text>
</comment>
<feature type="transmembrane region" description="Helical" evidence="13">
    <location>
        <begin position="142"/>
        <end position="165"/>
    </location>
</feature>
<keyword evidence="9 13" id="KW-1133">Transmembrane helix</keyword>
<keyword evidence="10 13" id="KW-0472">Membrane</keyword>
<feature type="region of interest" description="Disordered" evidence="14">
    <location>
        <begin position="356"/>
        <end position="378"/>
    </location>
</feature>
<reference evidence="15" key="1">
    <citation type="submission" date="2022-09" db="EMBL/GenBank/DDBJ databases">
        <authorList>
            <person name="Li Z.-J."/>
        </authorList>
    </citation>
    <scope>NUCLEOTIDE SEQUENCE</scope>
    <source>
        <strain evidence="15">TGB11</strain>
    </source>
</reference>
<evidence type="ECO:0000313" key="15">
    <source>
        <dbReference type="EMBL" id="WBA08068.1"/>
    </source>
</evidence>
<protein>
    <recommendedName>
        <fullName evidence="3 13">Flagellar biosynthetic protein FlhB</fullName>
    </recommendedName>
</protein>
<keyword evidence="15" id="KW-0969">Cilium</keyword>
<dbReference type="Gene3D" id="3.40.1690.10">
    <property type="entry name" value="secretion proteins EscU"/>
    <property type="match status" value="1"/>
</dbReference>
<keyword evidence="15" id="KW-0966">Cell projection</keyword>
<dbReference type="EMBL" id="CP114588">
    <property type="protein sequence ID" value="WBA08068.1"/>
    <property type="molecule type" value="Genomic_DNA"/>
</dbReference>
<evidence type="ECO:0000256" key="7">
    <source>
        <dbReference type="ARBA" id="ARBA00022795"/>
    </source>
</evidence>
<evidence type="ECO:0000256" key="2">
    <source>
        <dbReference type="ARBA" id="ARBA00010690"/>
    </source>
</evidence>
<dbReference type="SUPFAM" id="SSF160544">
    <property type="entry name" value="EscU C-terminal domain-like"/>
    <property type="match status" value="1"/>
</dbReference>
<accession>A0AA47KJL8</accession>
<comment type="subcellular location">
    <subcellularLocation>
        <location evidence="1">Cell membrane</location>
        <topology evidence="1">Multi-pass membrane protein</topology>
    </subcellularLocation>
</comment>
<dbReference type="GO" id="GO:0005886">
    <property type="term" value="C:plasma membrane"/>
    <property type="evidence" value="ECO:0007669"/>
    <property type="project" value="UniProtKB-SubCell"/>
</dbReference>
<feature type="transmembrane region" description="Helical" evidence="13">
    <location>
        <begin position="33"/>
        <end position="60"/>
    </location>
</feature>
<feature type="transmembrane region" description="Helical" evidence="13">
    <location>
        <begin position="189"/>
        <end position="214"/>
    </location>
</feature>
<evidence type="ECO:0000313" key="16">
    <source>
        <dbReference type="Proteomes" id="UP001164748"/>
    </source>
</evidence>
<keyword evidence="11 13" id="KW-1006">Bacterial flagellum protein export</keyword>
<comment type="function">
    <text evidence="12 13">Required for formation of the rod structure in the basal body of the flagellar apparatus. Together with FliI and FliH, may constitute the export apparatus of flagellin.</text>
</comment>
<feature type="region of interest" description="Disordered" evidence="14">
    <location>
        <begin position="1"/>
        <end position="28"/>
    </location>
</feature>
<dbReference type="InterPro" id="IPR006136">
    <property type="entry name" value="FlhB"/>
</dbReference>
<proteinExistence type="inferred from homology"/>
<evidence type="ECO:0000256" key="3">
    <source>
        <dbReference type="ARBA" id="ARBA00021622"/>
    </source>
</evidence>
<keyword evidence="7 13" id="KW-1005">Bacterial flagellum biogenesis</keyword>
<dbReference type="FunFam" id="3.40.1690.10:FF:000001">
    <property type="entry name" value="Flagellar biosynthetic protein FlhB"/>
    <property type="match status" value="1"/>
</dbReference>
<evidence type="ECO:0000256" key="12">
    <source>
        <dbReference type="ARBA" id="ARBA00025078"/>
    </source>
</evidence>
<keyword evidence="5 13" id="KW-1003">Cell membrane</keyword>
<keyword evidence="15" id="KW-0282">Flagellum</keyword>
<dbReference type="Proteomes" id="UP001164748">
    <property type="component" value="Chromosome"/>
</dbReference>
<evidence type="ECO:0000256" key="9">
    <source>
        <dbReference type="ARBA" id="ARBA00022989"/>
    </source>
</evidence>
<sequence length="378" mass="42025">MAESDGQERTEDATPRRQEQAREKGQVPRSRELASVAVLVVGAISLMWFGQALGEALMALMTRLFSLSRAEIFDSSELMLVVVGELLHLILPLGLILIVLFISGLVGAAGLGGVSFSWEAARPKLSKMSPLSGFKRMFGTQGLVELLKSILKVLLVAGVAAYLVYVNLEEFFELTIDTFPSNLYHALDILLNFVLLVCCSLLVVVVIDVPFQIWQHNEQLKMTKQEVKDEHKETEGSPEVKGRIRMLQREMAQRRMMADVPQADVVVTNPEHYSVALRYNSDIDSAPVVIAKGSDFTALKIREIAAEYDIAIVPAPPLARALYFSTELEQQIPDGLFTAVAQVLAYVFQLKQYKKGRGRRPTRPDDAYLPIPSDLQHD</sequence>
<evidence type="ECO:0000256" key="8">
    <source>
        <dbReference type="ARBA" id="ARBA00022927"/>
    </source>
</evidence>
<keyword evidence="8 13" id="KW-0653">Protein transport</keyword>
<dbReference type="GO" id="GO:0009306">
    <property type="term" value="P:protein secretion"/>
    <property type="evidence" value="ECO:0007669"/>
    <property type="project" value="InterPro"/>
</dbReference>
<evidence type="ECO:0000256" key="5">
    <source>
        <dbReference type="ARBA" id="ARBA00022475"/>
    </source>
</evidence>
<evidence type="ECO:0000256" key="13">
    <source>
        <dbReference type="RuleBase" id="RU364091"/>
    </source>
</evidence>
<dbReference type="InterPro" id="IPR029025">
    <property type="entry name" value="T3SS_substrate_exporter_C"/>
</dbReference>
<dbReference type="PANTHER" id="PTHR30531:SF12">
    <property type="entry name" value="FLAGELLAR BIOSYNTHETIC PROTEIN FLHB"/>
    <property type="match status" value="1"/>
</dbReference>
<dbReference type="AlphaFoldDB" id="A0AA47KJL8"/>
<gene>
    <name evidence="13 15" type="primary">flhB</name>
    <name evidence="15" type="ORF">N8M53_09545</name>
</gene>
<feature type="transmembrane region" description="Helical" evidence="13">
    <location>
        <begin position="97"/>
        <end position="121"/>
    </location>
</feature>
<dbReference type="GO" id="GO:0044780">
    <property type="term" value="P:bacterial-type flagellum assembly"/>
    <property type="evidence" value="ECO:0007669"/>
    <property type="project" value="InterPro"/>
</dbReference>
<organism evidence="15 16">
    <name type="scientific">Salinivibrio kushneri</name>
    <dbReference type="NCBI Taxonomy" id="1908198"/>
    <lineage>
        <taxon>Bacteria</taxon>
        <taxon>Pseudomonadati</taxon>
        <taxon>Pseudomonadota</taxon>
        <taxon>Gammaproteobacteria</taxon>
        <taxon>Vibrionales</taxon>
        <taxon>Vibrionaceae</taxon>
        <taxon>Salinivibrio</taxon>
    </lineage>
</organism>
<evidence type="ECO:0000256" key="1">
    <source>
        <dbReference type="ARBA" id="ARBA00004651"/>
    </source>
</evidence>
<evidence type="ECO:0000256" key="10">
    <source>
        <dbReference type="ARBA" id="ARBA00023136"/>
    </source>
</evidence>
<evidence type="ECO:0000256" key="11">
    <source>
        <dbReference type="ARBA" id="ARBA00023225"/>
    </source>
</evidence>
<dbReference type="InterPro" id="IPR006135">
    <property type="entry name" value="T3SS_substrate_exporter"/>
</dbReference>
<dbReference type="PANTHER" id="PTHR30531">
    <property type="entry name" value="FLAGELLAR BIOSYNTHETIC PROTEIN FLHB"/>
    <property type="match status" value="1"/>
</dbReference>
<evidence type="ECO:0000256" key="4">
    <source>
        <dbReference type="ARBA" id="ARBA00022448"/>
    </source>
</evidence>
<keyword evidence="6 13" id="KW-0812">Transmembrane</keyword>